<dbReference type="SMART" id="SM00184">
    <property type="entry name" value="RING"/>
    <property type="match status" value="1"/>
</dbReference>
<dbReference type="SUPFAM" id="SSF57850">
    <property type="entry name" value="RING/U-box"/>
    <property type="match status" value="1"/>
</dbReference>
<dbReference type="GO" id="GO:0008270">
    <property type="term" value="F:zinc ion binding"/>
    <property type="evidence" value="ECO:0007669"/>
    <property type="project" value="UniProtKB-KW"/>
</dbReference>
<gene>
    <name evidence="7" type="ORF">HRG_09562</name>
</gene>
<sequence length="409" mass="44195">MATAAGPADSSSTGQPGHEQPLLLTAARSPSIPLRDSWHSVLPPLPRQRSPLVRSSSPRHLSAASSPPATRTTHVSLDSKFSTPIGPRSPSSAQPQSHHFDSDFNPPFDWGDDSADEFPLIMSANSMHDAPFDDQLLSVFADNDFSSPSSYPSFLNPLPATSPQADQDSGQHQLATTHDTGSGPHSRRPSLCLGFLASPSRSTTRSAGISQNTLFTNGFGDQDLSSEGAQSVGMPSASSRDVLNALDRAPAPKRRRLSRTGSRQAQLEPLALPIPPDDDDLFADNEKLEELDDMNGLTTIDLTEANEVPEELKKPKVDNRVKISAFQCAICMDDVTTLTVTHCGHLYCQQCLHSSLNVDSTKGKCPMCRTKIDMKSRSSYSMKTKGFWPLELKLMTTTSKGKRKAASTP</sequence>
<feature type="compositionally biased region" description="Polar residues" evidence="5">
    <location>
        <begin position="199"/>
        <end position="216"/>
    </location>
</feature>
<dbReference type="PROSITE" id="PS50089">
    <property type="entry name" value="ZF_RING_2"/>
    <property type="match status" value="1"/>
</dbReference>
<dbReference type="InterPro" id="IPR017907">
    <property type="entry name" value="Znf_RING_CS"/>
</dbReference>
<evidence type="ECO:0000256" key="4">
    <source>
        <dbReference type="PROSITE-ProRule" id="PRU00175"/>
    </source>
</evidence>
<dbReference type="GeneID" id="68358691"/>
<evidence type="ECO:0000256" key="2">
    <source>
        <dbReference type="ARBA" id="ARBA00022771"/>
    </source>
</evidence>
<dbReference type="Pfam" id="PF13920">
    <property type="entry name" value="zf-C3HC4_3"/>
    <property type="match status" value="1"/>
</dbReference>
<dbReference type="RefSeq" id="XP_044716614.1">
    <property type="nucleotide sequence ID" value="XM_044868033.1"/>
</dbReference>
<dbReference type="Proteomes" id="UP000824596">
    <property type="component" value="Unassembled WGS sequence"/>
</dbReference>
<dbReference type="PANTHER" id="PTHR23041">
    <property type="entry name" value="RING FINGER DOMAIN-CONTAINING"/>
    <property type="match status" value="1"/>
</dbReference>
<evidence type="ECO:0000256" key="1">
    <source>
        <dbReference type="ARBA" id="ARBA00022723"/>
    </source>
</evidence>
<dbReference type="InterPro" id="IPR013083">
    <property type="entry name" value="Znf_RING/FYVE/PHD"/>
</dbReference>
<dbReference type="EMBL" id="JAIZPD010000013">
    <property type="protein sequence ID" value="KAH0959101.1"/>
    <property type="molecule type" value="Genomic_DNA"/>
</dbReference>
<evidence type="ECO:0000256" key="3">
    <source>
        <dbReference type="ARBA" id="ARBA00022833"/>
    </source>
</evidence>
<dbReference type="AlphaFoldDB" id="A0A9P8SDY5"/>
<keyword evidence="1" id="KW-0479">Metal-binding</keyword>
<dbReference type="PROSITE" id="PS00518">
    <property type="entry name" value="ZF_RING_1"/>
    <property type="match status" value="1"/>
</dbReference>
<dbReference type="OrthoDB" id="6270329at2759"/>
<evidence type="ECO:0000256" key="5">
    <source>
        <dbReference type="SAM" id="MobiDB-lite"/>
    </source>
</evidence>
<feature type="region of interest" description="Disordered" evidence="5">
    <location>
        <begin position="1"/>
        <end position="108"/>
    </location>
</feature>
<keyword evidence="8" id="KW-1185">Reference proteome</keyword>
<evidence type="ECO:0000313" key="8">
    <source>
        <dbReference type="Proteomes" id="UP000824596"/>
    </source>
</evidence>
<keyword evidence="3" id="KW-0862">Zinc</keyword>
<evidence type="ECO:0000313" key="7">
    <source>
        <dbReference type="EMBL" id="KAH0959101.1"/>
    </source>
</evidence>
<name>A0A9P8SDY5_9HYPO</name>
<protein>
    <submittedName>
        <fullName evidence="7">Zinc finger, c3HC4 type (RING finger) domain-containing protein</fullName>
    </submittedName>
</protein>
<feature type="compositionally biased region" description="Polar residues" evidence="5">
    <location>
        <begin position="70"/>
        <end position="82"/>
    </location>
</feature>
<comment type="caution">
    <text evidence="7">The sequence shown here is derived from an EMBL/GenBank/DDBJ whole genome shotgun (WGS) entry which is preliminary data.</text>
</comment>
<dbReference type="PANTHER" id="PTHR23041:SF78">
    <property type="entry name" value="E3 UBIQUITIN-PROTEIN LIGASE RNF4"/>
    <property type="match status" value="1"/>
</dbReference>
<feature type="compositionally biased region" description="Low complexity" evidence="5">
    <location>
        <begin position="55"/>
        <end position="69"/>
    </location>
</feature>
<dbReference type="Gene3D" id="3.30.40.10">
    <property type="entry name" value="Zinc/RING finger domain, C3HC4 (zinc finger)"/>
    <property type="match status" value="1"/>
</dbReference>
<evidence type="ECO:0000259" key="6">
    <source>
        <dbReference type="PROSITE" id="PS50089"/>
    </source>
</evidence>
<reference evidence="7" key="1">
    <citation type="submission" date="2021-09" db="EMBL/GenBank/DDBJ databases">
        <title>A high-quality genome of the endoparasitic fungus Hirsutella rhossiliensis with a comparison of Hirsutella genomes reveals transposable elements contributing to genome size variation.</title>
        <authorList>
            <person name="Lin R."/>
            <person name="Jiao Y."/>
            <person name="Sun X."/>
            <person name="Ling J."/>
            <person name="Xie B."/>
            <person name="Cheng X."/>
        </authorList>
    </citation>
    <scope>NUCLEOTIDE SEQUENCE</scope>
    <source>
        <strain evidence="7">HR02</strain>
    </source>
</reference>
<dbReference type="InterPro" id="IPR001841">
    <property type="entry name" value="Znf_RING"/>
</dbReference>
<dbReference type="InterPro" id="IPR047134">
    <property type="entry name" value="RNF4"/>
</dbReference>
<proteinExistence type="predicted"/>
<feature type="compositionally biased region" description="Polar residues" evidence="5">
    <location>
        <begin position="151"/>
        <end position="180"/>
    </location>
</feature>
<keyword evidence="2 4" id="KW-0863">Zinc-finger</keyword>
<accession>A0A9P8SDY5</accession>
<feature type="region of interest" description="Disordered" evidence="5">
    <location>
        <begin position="151"/>
        <end position="278"/>
    </location>
</feature>
<organism evidence="7 8">
    <name type="scientific">Hirsutella rhossiliensis</name>
    <dbReference type="NCBI Taxonomy" id="111463"/>
    <lineage>
        <taxon>Eukaryota</taxon>
        <taxon>Fungi</taxon>
        <taxon>Dikarya</taxon>
        <taxon>Ascomycota</taxon>
        <taxon>Pezizomycotina</taxon>
        <taxon>Sordariomycetes</taxon>
        <taxon>Hypocreomycetidae</taxon>
        <taxon>Hypocreales</taxon>
        <taxon>Ophiocordycipitaceae</taxon>
        <taxon>Hirsutella</taxon>
    </lineage>
</organism>
<feature type="domain" description="RING-type" evidence="6">
    <location>
        <begin position="328"/>
        <end position="369"/>
    </location>
</feature>